<comment type="caution">
    <text evidence="2">The sequence shown here is derived from an EMBL/GenBank/DDBJ whole genome shotgun (WGS) entry which is preliminary data.</text>
</comment>
<dbReference type="Proteomes" id="UP000249794">
    <property type="component" value="Unassembled WGS sequence"/>
</dbReference>
<dbReference type="EMBL" id="QBMP01000038">
    <property type="protein sequence ID" value="PZO58295.1"/>
    <property type="molecule type" value="Genomic_DNA"/>
</dbReference>
<sequence length="101" mass="11314">MTDEKSSKAVLGSENVFEDLGFDIEEALNLKVRADLMLDLRAHIQKHGWTQKEAAEFLGETQPRISNLMNGEISRFSIDKLINLLGKIGMDVRIEVISNVA</sequence>
<evidence type="ECO:0000259" key="1">
    <source>
        <dbReference type="PROSITE" id="PS50943"/>
    </source>
</evidence>
<dbReference type="SMART" id="SM00530">
    <property type="entry name" value="HTH_XRE"/>
    <property type="match status" value="1"/>
</dbReference>
<dbReference type="CDD" id="cd00093">
    <property type="entry name" value="HTH_XRE"/>
    <property type="match status" value="1"/>
</dbReference>
<feature type="domain" description="HTH cro/C1-type" evidence="1">
    <location>
        <begin position="40"/>
        <end position="97"/>
    </location>
</feature>
<evidence type="ECO:0000313" key="2">
    <source>
        <dbReference type="EMBL" id="PZO58295.1"/>
    </source>
</evidence>
<protein>
    <submittedName>
        <fullName evidence="2">XRE family transcriptional regulator</fullName>
    </submittedName>
</protein>
<accession>A0A2W4ZJF1</accession>
<gene>
    <name evidence="2" type="ORF">DCF15_05750</name>
</gene>
<evidence type="ECO:0000313" key="3">
    <source>
        <dbReference type="Proteomes" id="UP000249794"/>
    </source>
</evidence>
<proteinExistence type="predicted"/>
<dbReference type="Gene3D" id="1.10.260.40">
    <property type="entry name" value="lambda repressor-like DNA-binding domains"/>
    <property type="match status" value="1"/>
</dbReference>
<dbReference type="PROSITE" id="PS50943">
    <property type="entry name" value="HTH_CROC1"/>
    <property type="match status" value="1"/>
</dbReference>
<dbReference type="InterPro" id="IPR001387">
    <property type="entry name" value="Cro/C1-type_HTH"/>
</dbReference>
<dbReference type="InterPro" id="IPR039554">
    <property type="entry name" value="HigA2-like_HTH"/>
</dbReference>
<organism evidence="2 3">
    <name type="scientific">Phormidesmis priestleyi</name>
    <dbReference type="NCBI Taxonomy" id="268141"/>
    <lineage>
        <taxon>Bacteria</taxon>
        <taxon>Bacillati</taxon>
        <taxon>Cyanobacteriota</taxon>
        <taxon>Cyanophyceae</taxon>
        <taxon>Leptolyngbyales</taxon>
        <taxon>Leptolyngbyaceae</taxon>
        <taxon>Phormidesmis</taxon>
    </lineage>
</organism>
<reference evidence="2 3" key="2">
    <citation type="submission" date="2018-06" db="EMBL/GenBank/DDBJ databases">
        <title>Metagenomic assembly of (sub)arctic Cyanobacteria and their associated microbiome from non-axenic cultures.</title>
        <authorList>
            <person name="Baurain D."/>
        </authorList>
    </citation>
    <scope>NUCLEOTIDE SEQUENCE [LARGE SCALE GENOMIC DNA]</scope>
    <source>
        <strain evidence="2">ULC027bin1</strain>
    </source>
</reference>
<dbReference type="SUPFAM" id="SSF47413">
    <property type="entry name" value="lambda repressor-like DNA-binding domains"/>
    <property type="match status" value="1"/>
</dbReference>
<dbReference type="AlphaFoldDB" id="A0A2W4ZJF1"/>
<name>A0A2W4ZJF1_9CYAN</name>
<dbReference type="GO" id="GO:0003677">
    <property type="term" value="F:DNA binding"/>
    <property type="evidence" value="ECO:0007669"/>
    <property type="project" value="InterPro"/>
</dbReference>
<reference evidence="3" key="1">
    <citation type="submission" date="2018-04" db="EMBL/GenBank/DDBJ databases">
        <authorList>
            <person name="Cornet L."/>
        </authorList>
    </citation>
    <scope>NUCLEOTIDE SEQUENCE [LARGE SCALE GENOMIC DNA]</scope>
</reference>
<dbReference type="InterPro" id="IPR010982">
    <property type="entry name" value="Lambda_DNA-bd_dom_sf"/>
</dbReference>
<dbReference type="Pfam" id="PF13744">
    <property type="entry name" value="HTH_37"/>
    <property type="match status" value="1"/>
</dbReference>